<evidence type="ECO:0000256" key="1">
    <source>
        <dbReference type="SAM" id="MobiDB-lite"/>
    </source>
</evidence>
<sequence length="215" mass="23835">MEPDKTPSRNQPRSDDQDLPTDRGTFERAIEKIKRHPLILGIALVGSLVTWVAGQTEALSTIADAIGFPTKQRKAHDLAVEILSHTFRRATSVNFGVREMDGVELLRVQESIGAAHAAVQSKMVDFKSVGDPVAVGILESMLTSLNNLEKQFIEMGKLLRTFDLQKPVVLMNTSLAGAMLQQKMNIAEQLRQEYISRRNAFAEKTNVVLPLDPDD</sequence>
<dbReference type="AlphaFoldDB" id="A0A5E7GFA3"/>
<dbReference type="Proteomes" id="UP000385207">
    <property type="component" value="Unassembled WGS sequence"/>
</dbReference>
<reference evidence="2 3" key="1">
    <citation type="submission" date="2019-09" db="EMBL/GenBank/DDBJ databases">
        <authorList>
            <person name="Chandra G."/>
            <person name="Truman W A."/>
        </authorList>
    </citation>
    <scope>NUCLEOTIDE SEQUENCE [LARGE SCALE GENOMIC DNA]</scope>
    <source>
        <strain evidence="2">PS862</strain>
    </source>
</reference>
<gene>
    <name evidence="2" type="ORF">PS862_00280</name>
</gene>
<organism evidence="2 3">
    <name type="scientific">Pseudomonas fluorescens</name>
    <dbReference type="NCBI Taxonomy" id="294"/>
    <lineage>
        <taxon>Bacteria</taxon>
        <taxon>Pseudomonadati</taxon>
        <taxon>Pseudomonadota</taxon>
        <taxon>Gammaproteobacteria</taxon>
        <taxon>Pseudomonadales</taxon>
        <taxon>Pseudomonadaceae</taxon>
        <taxon>Pseudomonas</taxon>
    </lineage>
</organism>
<proteinExistence type="predicted"/>
<dbReference type="RefSeq" id="WP_150783060.1">
    <property type="nucleotide sequence ID" value="NZ_CABVII010000001.1"/>
</dbReference>
<evidence type="ECO:0000313" key="3">
    <source>
        <dbReference type="Proteomes" id="UP000385207"/>
    </source>
</evidence>
<name>A0A5E7GFA3_PSEFL</name>
<accession>A0A5E7GFA3</accession>
<protein>
    <submittedName>
        <fullName evidence="2">Uncharacterized protein</fullName>
    </submittedName>
</protein>
<dbReference type="EMBL" id="CABVII010000001">
    <property type="protein sequence ID" value="VVO50361.1"/>
    <property type="molecule type" value="Genomic_DNA"/>
</dbReference>
<feature type="region of interest" description="Disordered" evidence="1">
    <location>
        <begin position="1"/>
        <end position="23"/>
    </location>
</feature>
<evidence type="ECO:0000313" key="2">
    <source>
        <dbReference type="EMBL" id="VVO50361.1"/>
    </source>
</evidence>